<dbReference type="GO" id="GO:0022857">
    <property type="term" value="F:transmembrane transporter activity"/>
    <property type="evidence" value="ECO:0007669"/>
    <property type="project" value="TreeGrafter"/>
</dbReference>
<dbReference type="AlphaFoldDB" id="A0A150HC15"/>
<evidence type="ECO:0000313" key="10">
    <source>
        <dbReference type="Proteomes" id="UP000243589"/>
    </source>
</evidence>
<keyword evidence="3 7" id="KW-0812">Transmembrane</keyword>
<keyword evidence="5 7" id="KW-0472">Membrane</keyword>
<evidence type="ECO:0000313" key="9">
    <source>
        <dbReference type="EMBL" id="KXZ59190.1"/>
    </source>
</evidence>
<dbReference type="InterPro" id="IPR003838">
    <property type="entry name" value="ABC3_permease_C"/>
</dbReference>
<name>A0A150HC15_9MICO</name>
<keyword evidence="4 7" id="KW-1133">Transmembrane helix</keyword>
<feature type="region of interest" description="Disordered" evidence="6">
    <location>
        <begin position="57"/>
        <end position="113"/>
    </location>
</feature>
<comment type="caution">
    <text evidence="9">The sequence shown here is derived from an EMBL/GenBank/DDBJ whole genome shotgun (WGS) entry which is preliminary data.</text>
</comment>
<evidence type="ECO:0000256" key="3">
    <source>
        <dbReference type="ARBA" id="ARBA00022692"/>
    </source>
</evidence>
<dbReference type="InterPro" id="IPR050250">
    <property type="entry name" value="Macrolide_Exporter_MacB"/>
</dbReference>
<dbReference type="PATRIC" id="fig|479117.4.peg.436"/>
<dbReference type="GO" id="GO:0005886">
    <property type="term" value="C:plasma membrane"/>
    <property type="evidence" value="ECO:0007669"/>
    <property type="project" value="UniProtKB-SubCell"/>
</dbReference>
<feature type="region of interest" description="Disordered" evidence="6">
    <location>
        <begin position="193"/>
        <end position="215"/>
    </location>
</feature>
<dbReference type="Pfam" id="PF02687">
    <property type="entry name" value="FtsX"/>
    <property type="match status" value="1"/>
</dbReference>
<accession>A0A150HC15</accession>
<feature type="domain" description="ABC3 transporter permease C-terminal" evidence="8">
    <location>
        <begin position="342"/>
        <end position="452"/>
    </location>
</feature>
<comment type="subcellular location">
    <subcellularLocation>
        <location evidence="1">Cell membrane</location>
        <topology evidence="1">Multi-pass membrane protein</topology>
    </subcellularLocation>
</comment>
<keyword evidence="2" id="KW-1003">Cell membrane</keyword>
<feature type="compositionally biased region" description="Gly residues" evidence="6">
    <location>
        <begin position="205"/>
        <end position="215"/>
    </location>
</feature>
<evidence type="ECO:0000256" key="7">
    <source>
        <dbReference type="SAM" id="Phobius"/>
    </source>
</evidence>
<evidence type="ECO:0000259" key="8">
    <source>
        <dbReference type="Pfam" id="PF02687"/>
    </source>
</evidence>
<organism evidence="9 10">
    <name type="scientific">Brevibacterium ravenspurgense</name>
    <dbReference type="NCBI Taxonomy" id="479117"/>
    <lineage>
        <taxon>Bacteria</taxon>
        <taxon>Bacillati</taxon>
        <taxon>Actinomycetota</taxon>
        <taxon>Actinomycetes</taxon>
        <taxon>Micrococcales</taxon>
        <taxon>Brevibacteriaceae</taxon>
        <taxon>Brevibacterium</taxon>
    </lineage>
</organism>
<feature type="transmembrane region" description="Helical" evidence="7">
    <location>
        <begin position="382"/>
        <end position="404"/>
    </location>
</feature>
<dbReference type="EMBL" id="LQQC01000005">
    <property type="protein sequence ID" value="KXZ59190.1"/>
    <property type="molecule type" value="Genomic_DNA"/>
</dbReference>
<evidence type="ECO:0000256" key="6">
    <source>
        <dbReference type="SAM" id="MobiDB-lite"/>
    </source>
</evidence>
<reference evidence="9 10" key="1">
    <citation type="submission" date="2016-01" db="EMBL/GenBank/DDBJ databases">
        <title>Use of Whole Genome Sequencing to ascertain that Brevibacterium massiliense (Roux, Raoult 2009) is a later heterotypic synonym of Brevibacterium ravenspurgense (Mages 2008).</title>
        <authorList>
            <person name="Bernier A.-M."/>
            <person name="Burdz T."/>
            <person name="Huynh C."/>
            <person name="Pachecho A.L."/>
            <person name="Wiebe D."/>
            <person name="Bonner C."/>
            <person name="Bernard K."/>
        </authorList>
    </citation>
    <scope>NUCLEOTIDE SEQUENCE [LARGE SCALE GENOMIC DNA]</scope>
    <source>
        <strain evidence="9 10">CCUG56047</strain>
    </source>
</reference>
<evidence type="ECO:0000256" key="5">
    <source>
        <dbReference type="ARBA" id="ARBA00023136"/>
    </source>
</evidence>
<feature type="transmembrane region" description="Helical" evidence="7">
    <location>
        <begin position="20"/>
        <end position="39"/>
    </location>
</feature>
<proteinExistence type="predicted"/>
<protein>
    <submittedName>
        <fullName evidence="9">FtsX-like permease family protein</fullName>
    </submittedName>
</protein>
<feature type="transmembrane region" description="Helical" evidence="7">
    <location>
        <begin position="338"/>
        <end position="361"/>
    </location>
</feature>
<dbReference type="PANTHER" id="PTHR30572">
    <property type="entry name" value="MEMBRANE COMPONENT OF TRANSPORTER-RELATED"/>
    <property type="match status" value="1"/>
</dbReference>
<evidence type="ECO:0000256" key="1">
    <source>
        <dbReference type="ARBA" id="ARBA00004651"/>
    </source>
</evidence>
<dbReference type="PANTHER" id="PTHR30572:SF9">
    <property type="entry name" value="ABC TRANSPORTER PERMEASE PROTEIN"/>
    <property type="match status" value="1"/>
</dbReference>
<dbReference type="Proteomes" id="UP000243589">
    <property type="component" value="Unassembled WGS sequence"/>
</dbReference>
<keyword evidence="10" id="KW-1185">Reference proteome</keyword>
<dbReference type="RefSeq" id="WP_062019916.1">
    <property type="nucleotide sequence ID" value="NZ_LQQC01000005.1"/>
</dbReference>
<sequence>MTSPWSRAIRCVTRKPGRTLLMTLIMTVVFTALVAQSGVRSTMAEVKNAINTNVGAGFTASGSAGETADEVESGSAGDPAPREGGQVAPGSGETPGAGGSPAVQPGGTSGDSVGIDRQVAERLAGLPQVARHSLEAAVLARPEGAQPVLGASGVQLDPQFAGDVSVTGTSDSSLNPAFQGKLYRLVEGEHVGADGGADSGSQAGTDGGSRVGAGKAGAGKAIIHREFADHNKLGVGDKLALTRDGEKITVTIAGILDGKTDNPTGLPSGASENHVFVDLASAQRLGAPLTTGRYFTQNAQQLPEALEAAKGIAPELTLEDNSAQFAPVLQAISGVDRLLGILLLGLCVAGACVLTLVSTFWARGRIHEIGILLSLGKSKGNVLSQFAIEAGIFAGVAAVIAAVVGTVLSSRLGQAVFAQVGGEALSSLQPSTGAGDVVLALVLGAVIVLIGVSVGVLPLVMQRPKRILAKLS</sequence>
<evidence type="ECO:0000256" key="2">
    <source>
        <dbReference type="ARBA" id="ARBA00022475"/>
    </source>
</evidence>
<feature type="transmembrane region" description="Helical" evidence="7">
    <location>
        <begin position="437"/>
        <end position="460"/>
    </location>
</feature>
<gene>
    <name evidence="9" type="ORF">Bravens_00437</name>
</gene>
<evidence type="ECO:0000256" key="4">
    <source>
        <dbReference type="ARBA" id="ARBA00022989"/>
    </source>
</evidence>